<feature type="transmembrane region" description="Helical" evidence="9">
    <location>
        <begin position="217"/>
        <end position="236"/>
    </location>
</feature>
<evidence type="ECO:0000256" key="8">
    <source>
        <dbReference type="SAM" id="MobiDB-lite"/>
    </source>
</evidence>
<feature type="transmembrane region" description="Helical" evidence="9">
    <location>
        <begin position="317"/>
        <end position="340"/>
    </location>
</feature>
<dbReference type="OrthoDB" id="204942at2759"/>
<evidence type="ECO:0000256" key="5">
    <source>
        <dbReference type="ARBA" id="ARBA00022692"/>
    </source>
</evidence>
<evidence type="ECO:0000256" key="7">
    <source>
        <dbReference type="ARBA" id="ARBA00023136"/>
    </source>
</evidence>
<feature type="compositionally biased region" description="Polar residues" evidence="8">
    <location>
        <begin position="15"/>
        <end position="26"/>
    </location>
</feature>
<sequence length="508" mass="53614">MTTTTTLTTTRTRNDASSPSTSVLQFSSSLRRRTRRIGLRASPSSSSSSSSKNETDERNETTTTTIENNNTSKLQQTEVITRLWSNVNENEGYAHESGSVFGNAALIAGTTVGAGVLALPEITGPSGFLPSSEVLVAMWMYFVATGFCLAEVNLATLCALGSSKDGVSLFSVTRSTLGNGGALVFSAAYVFMHECLTIACCLKGAEILSSGKYVADVGFDEAVLVFGGAIGLFVALSNEKVLDFTNRLLVLFIVSALIGLVSLCVGEVDAANLERSDFSVVGNTIPGVAVAFVYQSVLPSVVSSLEGDVPKIKKATILGTAVPLAMFLLWNAVVLGALSGEDLMTSGVNPVDLLASKIESGYGTVLIDAFSFSAVATSFIGFTIGLKSFIADGLRSVDVKSEPISYALTLIPPLTFAITYPDVFISAIDNAGTFGVIVIFGLLPPLMVYSYRKSAKEFESKITMSTEMTRQKALIDTIALPGGDWTLFAIFAFSACVILQELVERVGG</sequence>
<evidence type="ECO:0000256" key="1">
    <source>
        <dbReference type="ARBA" id="ARBA00004429"/>
    </source>
</evidence>
<keyword evidence="2" id="KW-0813">Transport</keyword>
<dbReference type="GO" id="GO:0005886">
    <property type="term" value="C:plasma membrane"/>
    <property type="evidence" value="ECO:0007669"/>
    <property type="project" value="UniProtKB-SubCell"/>
</dbReference>
<feature type="transmembrane region" description="Helical" evidence="9">
    <location>
        <begin position="100"/>
        <end position="119"/>
    </location>
</feature>
<dbReference type="STRING" id="41875.K8F2R4"/>
<dbReference type="Proteomes" id="UP000198341">
    <property type="component" value="Chromosome 9"/>
</dbReference>
<reference evidence="10 11" key="1">
    <citation type="submission" date="2011-10" db="EMBL/GenBank/DDBJ databases">
        <authorList>
            <person name="Genoscope - CEA"/>
        </authorList>
    </citation>
    <scope>NUCLEOTIDE SEQUENCE [LARGE SCALE GENOMIC DNA]</scope>
    <source>
        <strain evidence="10 11">RCC 1105</strain>
    </source>
</reference>
<feature type="transmembrane region" description="Helical" evidence="9">
    <location>
        <begin position="139"/>
        <end position="161"/>
    </location>
</feature>
<dbReference type="RefSeq" id="XP_007511058.1">
    <property type="nucleotide sequence ID" value="XM_007510996.1"/>
</dbReference>
<feature type="transmembrane region" description="Helical" evidence="9">
    <location>
        <begin position="288"/>
        <end position="305"/>
    </location>
</feature>
<feature type="transmembrane region" description="Helical" evidence="9">
    <location>
        <begin position="473"/>
        <end position="500"/>
    </location>
</feature>
<feature type="transmembrane region" description="Helical" evidence="9">
    <location>
        <begin position="360"/>
        <end position="386"/>
    </location>
</feature>
<dbReference type="KEGG" id="bpg:Bathy09g02800"/>
<keyword evidence="6 9" id="KW-1133">Transmembrane helix</keyword>
<evidence type="ECO:0000256" key="6">
    <source>
        <dbReference type="ARBA" id="ARBA00022989"/>
    </source>
</evidence>
<evidence type="ECO:0000313" key="11">
    <source>
        <dbReference type="Proteomes" id="UP000198341"/>
    </source>
</evidence>
<keyword evidence="4" id="KW-0997">Cell inner membrane</keyword>
<evidence type="ECO:0000313" key="10">
    <source>
        <dbReference type="EMBL" id="CCO66618.1"/>
    </source>
</evidence>
<keyword evidence="7 9" id="KW-0472">Membrane</keyword>
<dbReference type="Gene3D" id="1.20.1740.10">
    <property type="entry name" value="Amino acid/polyamine transporter I"/>
    <property type="match status" value="1"/>
</dbReference>
<dbReference type="AlphaFoldDB" id="K8F2R4"/>
<protein>
    <recommendedName>
        <fullName evidence="12">Tyrosine-specific transport protein</fullName>
    </recommendedName>
</protein>
<name>K8F2R4_9CHLO</name>
<keyword evidence="5 9" id="KW-0812">Transmembrane</keyword>
<keyword evidence="11" id="KW-1185">Reference proteome</keyword>
<evidence type="ECO:0008006" key="12">
    <source>
        <dbReference type="Google" id="ProtNLM"/>
    </source>
</evidence>
<dbReference type="GO" id="GO:0003333">
    <property type="term" value="P:amino acid transmembrane transport"/>
    <property type="evidence" value="ECO:0007669"/>
    <property type="project" value="InterPro"/>
</dbReference>
<dbReference type="Pfam" id="PF03222">
    <property type="entry name" value="Trp_Tyr_perm"/>
    <property type="match status" value="1"/>
</dbReference>
<evidence type="ECO:0000256" key="9">
    <source>
        <dbReference type="SAM" id="Phobius"/>
    </source>
</evidence>
<feature type="region of interest" description="Disordered" evidence="8">
    <location>
        <begin position="1"/>
        <end position="72"/>
    </location>
</feature>
<dbReference type="eggNOG" id="ENOG502QSPD">
    <property type="taxonomic scope" value="Eukaryota"/>
</dbReference>
<dbReference type="GeneID" id="19013787"/>
<organism evidence="10 11">
    <name type="scientific">Bathycoccus prasinos</name>
    <dbReference type="NCBI Taxonomy" id="41875"/>
    <lineage>
        <taxon>Eukaryota</taxon>
        <taxon>Viridiplantae</taxon>
        <taxon>Chlorophyta</taxon>
        <taxon>Mamiellophyceae</taxon>
        <taxon>Mamiellales</taxon>
        <taxon>Bathycoccaceae</taxon>
        <taxon>Bathycoccus</taxon>
    </lineage>
</organism>
<feature type="compositionally biased region" description="Low complexity" evidence="8">
    <location>
        <begin position="61"/>
        <end position="71"/>
    </location>
</feature>
<evidence type="ECO:0000256" key="3">
    <source>
        <dbReference type="ARBA" id="ARBA00022475"/>
    </source>
</evidence>
<dbReference type="PANTHER" id="PTHR32195">
    <property type="entry name" value="OS07G0662800 PROTEIN"/>
    <property type="match status" value="1"/>
</dbReference>
<dbReference type="InterPro" id="IPR018227">
    <property type="entry name" value="Amino_acid_transport_2"/>
</dbReference>
<feature type="compositionally biased region" description="Low complexity" evidence="8">
    <location>
        <begin position="1"/>
        <end position="11"/>
    </location>
</feature>
<comment type="subcellular location">
    <subcellularLocation>
        <location evidence="1">Cell inner membrane</location>
        <topology evidence="1">Multi-pass membrane protein</topology>
    </subcellularLocation>
</comment>
<proteinExistence type="predicted"/>
<feature type="transmembrane region" description="Helical" evidence="9">
    <location>
        <begin position="434"/>
        <end position="452"/>
    </location>
</feature>
<dbReference type="EMBL" id="FO082270">
    <property type="protein sequence ID" value="CCO66618.1"/>
    <property type="molecule type" value="Genomic_DNA"/>
</dbReference>
<evidence type="ECO:0000256" key="2">
    <source>
        <dbReference type="ARBA" id="ARBA00022448"/>
    </source>
</evidence>
<feature type="transmembrane region" description="Helical" evidence="9">
    <location>
        <begin position="248"/>
        <end position="268"/>
    </location>
</feature>
<keyword evidence="3" id="KW-1003">Cell membrane</keyword>
<feature type="compositionally biased region" description="Low complexity" evidence="8">
    <location>
        <begin position="39"/>
        <end position="51"/>
    </location>
</feature>
<feature type="transmembrane region" description="Helical" evidence="9">
    <location>
        <begin position="406"/>
        <end position="428"/>
    </location>
</feature>
<evidence type="ECO:0000256" key="4">
    <source>
        <dbReference type="ARBA" id="ARBA00022519"/>
    </source>
</evidence>
<gene>
    <name evidence="10" type="ORF">Bathy09g02800</name>
</gene>
<accession>K8F2R4</accession>
<dbReference type="PANTHER" id="PTHR32195:SF26">
    <property type="entry name" value="TRYPTOPHAN OR TYROSINE TRANSPORTER PROTEIN"/>
    <property type="match status" value="1"/>
</dbReference>